<keyword evidence="1" id="KW-0812">Transmembrane</keyword>
<dbReference type="Proteomes" id="UP000188174">
    <property type="component" value="Chromosome"/>
</dbReference>
<organism evidence="3 4">
    <name type="scientific">Roseibium algicola</name>
    <dbReference type="NCBI Taxonomy" id="2857014"/>
    <lineage>
        <taxon>Bacteria</taxon>
        <taxon>Pseudomonadati</taxon>
        <taxon>Pseudomonadota</taxon>
        <taxon>Alphaproteobacteria</taxon>
        <taxon>Hyphomicrobiales</taxon>
        <taxon>Stappiaceae</taxon>
        <taxon>Roseibium</taxon>
    </lineage>
</organism>
<reference evidence="3 4" key="1">
    <citation type="submission" date="2017-02" db="EMBL/GenBank/DDBJ databases">
        <authorList>
            <person name="Jeong S."/>
        </authorList>
    </citation>
    <scope>NUCLEOTIDE SEQUENCE [LARGE SCALE GENOMIC DNA]</scope>
    <source>
        <strain evidence="3 4">RMAR6-6</strain>
    </source>
</reference>
<keyword evidence="2" id="KW-0732">Signal</keyword>
<feature type="transmembrane region" description="Helical" evidence="1">
    <location>
        <begin position="290"/>
        <end position="311"/>
    </location>
</feature>
<proteinExistence type="predicted"/>
<evidence type="ECO:0000256" key="2">
    <source>
        <dbReference type="SAM" id="SignalP"/>
    </source>
</evidence>
<keyword evidence="1" id="KW-1133">Transmembrane helix</keyword>
<evidence type="ECO:0008006" key="5">
    <source>
        <dbReference type="Google" id="ProtNLM"/>
    </source>
</evidence>
<keyword evidence="1" id="KW-0472">Membrane</keyword>
<accession>A0ABM6HYB0</accession>
<dbReference type="PANTHER" id="PTHR40940:SF1">
    <property type="entry name" value="PROTEIN BATD"/>
    <property type="match status" value="1"/>
</dbReference>
<evidence type="ECO:0000313" key="3">
    <source>
        <dbReference type="EMBL" id="AQQ02877.1"/>
    </source>
</evidence>
<sequence>MRAPFLLLLILTCLLSNQASAQGRTEPIVEVEFKEEETIPGQYLTLRVTVLVPTWMPEPVAFPPLDVPNLRIRQPERSTSPTSRTIDGESWSGVSRRYLVSPMVPGEFSIPVQKLQVTYADPQTSEPVKVELAVDPVTLRGIVPKGAESLDPFIAANGLSLSHKISENLLELKPGDSITRTITAKITGASPIILPHLTEVPAIGGFAAYRDDPVVEEHDERGVVSGTRSEKLTLMVQGNGSGILPALHIDWYDIDGKKVQTATLDPVEISATGASVSASNRLADWVLKNVIGLCTLMLLLGLTGFLAWPYLRRHLRDRQARKLAGKNYALKLLLEAIRQKDLSTTIHTLDDWAGRSPVTPAVDLERIERALLPITSARYGLGGPQERSEDWQAVSRIVRKMQSGHLREASAMTLPALNP</sequence>
<dbReference type="EMBL" id="CP019630">
    <property type="protein sequence ID" value="AQQ02877.1"/>
    <property type="molecule type" value="Genomic_DNA"/>
</dbReference>
<evidence type="ECO:0000313" key="4">
    <source>
        <dbReference type="Proteomes" id="UP000188174"/>
    </source>
</evidence>
<feature type="signal peptide" evidence="2">
    <location>
        <begin position="1"/>
        <end position="21"/>
    </location>
</feature>
<evidence type="ECO:0000256" key="1">
    <source>
        <dbReference type="SAM" id="Phobius"/>
    </source>
</evidence>
<feature type="chain" id="PRO_5046293614" description="Oxygen tolerance protein BatD" evidence="2">
    <location>
        <begin position="22"/>
        <end position="419"/>
    </location>
</feature>
<protein>
    <recommendedName>
        <fullName evidence="5">Oxygen tolerance protein BatD</fullName>
    </recommendedName>
</protein>
<name>A0ABM6HYB0_9HYPH</name>
<gene>
    <name evidence="3" type="ORF">B0E33_04115</name>
</gene>
<dbReference type="PANTHER" id="PTHR40940">
    <property type="entry name" value="PROTEIN BATD-RELATED"/>
    <property type="match status" value="1"/>
</dbReference>
<keyword evidence="4" id="KW-1185">Reference proteome</keyword>
<dbReference type="InterPro" id="IPR025738">
    <property type="entry name" value="BatD"/>
</dbReference>